<dbReference type="AlphaFoldDB" id="A0A9K3PH09"/>
<dbReference type="OrthoDB" id="1638493at2759"/>
<evidence type="ECO:0000256" key="4">
    <source>
        <dbReference type="SAM" id="MobiDB-lite"/>
    </source>
</evidence>
<dbReference type="InterPro" id="IPR001849">
    <property type="entry name" value="PH_domain"/>
</dbReference>
<dbReference type="InterPro" id="IPR001164">
    <property type="entry name" value="ArfGAP_dom"/>
</dbReference>
<feature type="region of interest" description="Disordered" evidence="4">
    <location>
        <begin position="254"/>
        <end position="276"/>
    </location>
</feature>
<feature type="region of interest" description="Disordered" evidence="4">
    <location>
        <begin position="1"/>
        <end position="52"/>
    </location>
</feature>
<dbReference type="SMART" id="SM00105">
    <property type="entry name" value="ArfGap"/>
    <property type="match status" value="1"/>
</dbReference>
<reference evidence="7" key="1">
    <citation type="journal article" date="2021" name="Sci. Rep.">
        <title>Diploid genomic architecture of Nitzschia inconspicua, an elite biomass production diatom.</title>
        <authorList>
            <person name="Oliver A."/>
            <person name="Podell S."/>
            <person name="Pinowska A."/>
            <person name="Traller J.C."/>
            <person name="Smith S.R."/>
            <person name="McClure R."/>
            <person name="Beliaev A."/>
            <person name="Bohutskyi P."/>
            <person name="Hill E.A."/>
            <person name="Rabines A."/>
            <person name="Zheng H."/>
            <person name="Allen L.Z."/>
            <person name="Kuo A."/>
            <person name="Grigoriev I.V."/>
            <person name="Allen A.E."/>
            <person name="Hazlebeck D."/>
            <person name="Allen E.E."/>
        </authorList>
    </citation>
    <scope>NUCLEOTIDE SEQUENCE</scope>
    <source>
        <strain evidence="7">Hildebrandi</strain>
    </source>
</reference>
<gene>
    <name evidence="7" type="ORF">IV203_005534</name>
</gene>
<dbReference type="GO" id="GO:0005096">
    <property type="term" value="F:GTPase activator activity"/>
    <property type="evidence" value="ECO:0007669"/>
    <property type="project" value="InterPro"/>
</dbReference>
<dbReference type="CDD" id="cd08204">
    <property type="entry name" value="ArfGap"/>
    <property type="match status" value="1"/>
</dbReference>
<dbReference type="EMBL" id="JAGRRH010000021">
    <property type="protein sequence ID" value="KAG7346466.1"/>
    <property type="molecule type" value="Genomic_DNA"/>
</dbReference>
<feature type="domain" description="Arf-GAP" evidence="6">
    <location>
        <begin position="610"/>
        <end position="749"/>
    </location>
</feature>
<dbReference type="Proteomes" id="UP000693970">
    <property type="component" value="Unassembled WGS sequence"/>
</dbReference>
<keyword evidence="2" id="KW-0862">Zinc</keyword>
<dbReference type="InterPro" id="IPR045258">
    <property type="entry name" value="ACAP1/2/3-like"/>
</dbReference>
<dbReference type="PROSITE" id="PS50003">
    <property type="entry name" value="PH_DOMAIN"/>
    <property type="match status" value="1"/>
</dbReference>
<sequence>MAEPEQPDAAPSSAAADLQKASMKMDEATTTTTTTTTTTPTQTQDAKNANVQNSFSANSPYYASYVENEVRYMSIMNETLKDIAARTKTFGKCGALMSESTRRLALACRLRRPYTVDDEKDSEEMERHQEMEVAERRRAVGDDMASLLSVMSEMLDEIADAQMQMCQSFETTLVNSLEHFADTELDTAKSLKTAAEDSTETAEQLLAKYLNGRHAAALSSADAEGGGNEAWNKFSEQVGNHGTGFLSRFSQRGKTNLSQGRNVRSAPPRTASGSDDPVAQIAATAANLRLTLEQVRLAQATAELKRFQLLKHIVAHKQRRKFEIGEHLLATLHGVRAHYHHCADLVSGIVPTMNRFQVEQTAARETLEKKLNPSWRARETDIEGTIDGLRQVTKSSAIIVEAISRGDKSYIDRQVKGLEEIEKQVQIWDLPNVLADSTRLQRDPTPGIRVEGWLYKKSEKRLSIQQWTKRWFMLDSRGIYFFRSSDEVKRGNDAGLRPYSLERVNVCDVVLCTVRELPNEGTRFCFEIHTPSAKPIMLQARGPIEYKKWVDGIRTGIEFQLVQGNSHNVGQARLPPEARSIGRESSRDSSMGDDEGDALDTPELHDIDNESKRKEVKNTNLAPKILNANVACADCGAPNPDWVSLNLGVVMCLECSGVHRSLGVHVSKVRSLKLDALSESEAKVLLEIGNEKANGIWEEGISEQKGWEKPNAGSSRKAKEEWIKSKYLWRGFLKFKDDEGSTPAEREERSSKEMYKAAKSGDVLGIAKALAHGAVATWQNPDEDNKTALHVCALLKPSDKTDDWKAIECAELLIQNGAKLNTRDYASHGVLDSALVGNADVAMIEYLSTKAA</sequence>
<dbReference type="PROSITE" id="PS50115">
    <property type="entry name" value="ARFGAP"/>
    <property type="match status" value="1"/>
</dbReference>
<keyword evidence="8" id="KW-1185">Reference proteome</keyword>
<evidence type="ECO:0000259" key="6">
    <source>
        <dbReference type="PROSITE" id="PS50115"/>
    </source>
</evidence>
<name>A0A9K3PH09_9STRA</name>
<proteinExistence type="predicted"/>
<dbReference type="PANTHER" id="PTHR23180:SF160">
    <property type="entry name" value="ADP-RIBOSYLATION FACTOR GTPASE-ACTIVATING PROTEIN EFFECTOR PROTEIN 1"/>
    <property type="match status" value="1"/>
</dbReference>
<dbReference type="GO" id="GO:0008270">
    <property type="term" value="F:zinc ion binding"/>
    <property type="evidence" value="ECO:0007669"/>
    <property type="project" value="UniProtKB-KW"/>
</dbReference>
<feature type="compositionally biased region" description="Low complexity" evidence="4">
    <location>
        <begin position="7"/>
        <end position="17"/>
    </location>
</feature>
<protein>
    <submittedName>
        <fullName evidence="7">GTPase activating protein</fullName>
    </submittedName>
</protein>
<feature type="compositionally biased region" description="Low complexity" evidence="4">
    <location>
        <begin position="29"/>
        <end position="44"/>
    </location>
</feature>
<accession>A0A9K3PH09</accession>
<evidence type="ECO:0000259" key="5">
    <source>
        <dbReference type="PROSITE" id="PS50003"/>
    </source>
</evidence>
<comment type="caution">
    <text evidence="7">The sequence shown here is derived from an EMBL/GenBank/DDBJ whole genome shotgun (WGS) entry which is preliminary data.</text>
</comment>
<organism evidence="7 8">
    <name type="scientific">Nitzschia inconspicua</name>
    <dbReference type="NCBI Taxonomy" id="303405"/>
    <lineage>
        <taxon>Eukaryota</taxon>
        <taxon>Sar</taxon>
        <taxon>Stramenopiles</taxon>
        <taxon>Ochrophyta</taxon>
        <taxon>Bacillariophyta</taxon>
        <taxon>Bacillariophyceae</taxon>
        <taxon>Bacillariophycidae</taxon>
        <taxon>Bacillariales</taxon>
        <taxon>Bacillariaceae</taxon>
        <taxon>Nitzschia</taxon>
    </lineage>
</organism>
<feature type="domain" description="PH" evidence="5">
    <location>
        <begin position="447"/>
        <end position="558"/>
    </location>
</feature>
<feature type="compositionally biased region" description="Acidic residues" evidence="4">
    <location>
        <begin position="591"/>
        <end position="600"/>
    </location>
</feature>
<dbReference type="Pfam" id="PF00169">
    <property type="entry name" value="PH"/>
    <property type="match status" value="1"/>
</dbReference>
<evidence type="ECO:0000256" key="3">
    <source>
        <dbReference type="PROSITE-ProRule" id="PRU00288"/>
    </source>
</evidence>
<evidence type="ECO:0000256" key="2">
    <source>
        <dbReference type="ARBA" id="ARBA00022833"/>
    </source>
</evidence>
<dbReference type="SMART" id="SM00233">
    <property type="entry name" value="PH"/>
    <property type="match status" value="1"/>
</dbReference>
<evidence type="ECO:0000313" key="7">
    <source>
        <dbReference type="EMBL" id="KAG7346466.1"/>
    </source>
</evidence>
<keyword evidence="3" id="KW-0863">Zinc-finger</keyword>
<feature type="region of interest" description="Disordered" evidence="4">
    <location>
        <begin position="568"/>
        <end position="614"/>
    </location>
</feature>
<keyword evidence="1" id="KW-0479">Metal-binding</keyword>
<evidence type="ECO:0000313" key="8">
    <source>
        <dbReference type="Proteomes" id="UP000693970"/>
    </source>
</evidence>
<dbReference type="PANTHER" id="PTHR23180">
    <property type="entry name" value="CENTAURIN/ARF"/>
    <property type="match status" value="1"/>
</dbReference>
<feature type="compositionally biased region" description="Basic and acidic residues" evidence="4">
    <location>
        <begin position="602"/>
        <end position="614"/>
    </location>
</feature>
<evidence type="ECO:0000256" key="1">
    <source>
        <dbReference type="ARBA" id="ARBA00022723"/>
    </source>
</evidence>
<reference evidence="7" key="2">
    <citation type="submission" date="2021-04" db="EMBL/GenBank/DDBJ databases">
        <authorList>
            <person name="Podell S."/>
        </authorList>
    </citation>
    <scope>NUCLEOTIDE SEQUENCE</scope>
    <source>
        <strain evidence="7">Hildebrandi</strain>
    </source>
</reference>
<dbReference type="Pfam" id="PF01412">
    <property type="entry name" value="ArfGap"/>
    <property type="match status" value="1"/>
</dbReference>